<sequence length="82" mass="9294">METTRYTISADPVDYGEDCKDGQACAEAMRTHLRQNAETFGMNVDFAIVPETSSRDNRSTGDAAIISELDHMLYRHWIAWLP</sequence>
<accession>A0A0F9SH07</accession>
<proteinExistence type="predicted"/>
<dbReference type="EMBL" id="LAZR01000653">
    <property type="protein sequence ID" value="KKN61572.1"/>
    <property type="molecule type" value="Genomic_DNA"/>
</dbReference>
<comment type="caution">
    <text evidence="1">The sequence shown here is derived from an EMBL/GenBank/DDBJ whole genome shotgun (WGS) entry which is preliminary data.</text>
</comment>
<reference evidence="1" key="1">
    <citation type="journal article" date="2015" name="Nature">
        <title>Complex archaea that bridge the gap between prokaryotes and eukaryotes.</title>
        <authorList>
            <person name="Spang A."/>
            <person name="Saw J.H."/>
            <person name="Jorgensen S.L."/>
            <person name="Zaremba-Niedzwiedzka K."/>
            <person name="Martijn J."/>
            <person name="Lind A.E."/>
            <person name="van Eijk R."/>
            <person name="Schleper C."/>
            <person name="Guy L."/>
            <person name="Ettema T.J."/>
        </authorList>
    </citation>
    <scope>NUCLEOTIDE SEQUENCE</scope>
</reference>
<organism evidence="1">
    <name type="scientific">marine sediment metagenome</name>
    <dbReference type="NCBI Taxonomy" id="412755"/>
    <lineage>
        <taxon>unclassified sequences</taxon>
        <taxon>metagenomes</taxon>
        <taxon>ecological metagenomes</taxon>
    </lineage>
</organism>
<evidence type="ECO:0000313" key="1">
    <source>
        <dbReference type="EMBL" id="KKN61572.1"/>
    </source>
</evidence>
<name>A0A0F9SH07_9ZZZZ</name>
<dbReference type="AlphaFoldDB" id="A0A0F9SH07"/>
<protein>
    <submittedName>
        <fullName evidence="1">Uncharacterized protein</fullName>
    </submittedName>
</protein>
<gene>
    <name evidence="1" type="ORF">LCGC14_0520250</name>
</gene>